<protein>
    <recommendedName>
        <fullName evidence="3">TniQ</fullName>
    </recommendedName>
</protein>
<dbReference type="EMBL" id="CYHG01000005">
    <property type="protein sequence ID" value="CUB04071.1"/>
    <property type="molecule type" value="Genomic_DNA"/>
</dbReference>
<evidence type="ECO:0000313" key="2">
    <source>
        <dbReference type="Proteomes" id="UP000182769"/>
    </source>
</evidence>
<dbReference type="RefSeq" id="WP_055463024.1">
    <property type="nucleotide sequence ID" value="NZ_CYHG01000005.1"/>
</dbReference>
<accession>A0A0K6ILW0</accession>
<name>A0A0K6ILW0_9GAMM</name>
<dbReference type="Proteomes" id="UP000182769">
    <property type="component" value="Unassembled WGS sequence"/>
</dbReference>
<sequence>MILETLQQDEHVFSGLVRSKLLSGQRNMGERRWFNHLELANRKLHAQAPFSDQCTEIVQRYRAHDASKAEHEFWLEHTTTAPWVISLDQENTSARGRLRASELTSFAGHRGWRFCADCAQKEREMLGFSYWHSSHHYFGAMICAKHKTPLFTHQKLHVHDYSLPQEWLGKAEEMVIQFEWQLKWQSFIYQLCEAFKADLTLATRIKQNVFELLEIDRKVTYYFDKERINALFKEMYSDLGENFFVEMIRRYANGHQYVSNPLWLALHEDKSFQGVRSPIYWLVTIFWLREKLSTLDGVINHEWHSTTN</sequence>
<keyword evidence="2" id="KW-1185">Reference proteome</keyword>
<organism evidence="1 2">
    <name type="scientific">Marinomonas fungiae</name>
    <dbReference type="NCBI Taxonomy" id="1137284"/>
    <lineage>
        <taxon>Bacteria</taxon>
        <taxon>Pseudomonadati</taxon>
        <taxon>Pseudomonadota</taxon>
        <taxon>Gammaproteobacteria</taxon>
        <taxon>Oceanospirillales</taxon>
        <taxon>Oceanospirillaceae</taxon>
        <taxon>Marinomonas</taxon>
    </lineage>
</organism>
<dbReference type="AlphaFoldDB" id="A0A0K6ILW0"/>
<reference evidence="2" key="1">
    <citation type="submission" date="2015-08" db="EMBL/GenBank/DDBJ databases">
        <authorList>
            <person name="Varghese N."/>
        </authorList>
    </citation>
    <scope>NUCLEOTIDE SEQUENCE [LARGE SCALE GENOMIC DNA]</scope>
    <source>
        <strain evidence="2">JCM 18476</strain>
    </source>
</reference>
<dbReference type="OrthoDB" id="470139at2"/>
<evidence type="ECO:0000313" key="1">
    <source>
        <dbReference type="EMBL" id="CUB04071.1"/>
    </source>
</evidence>
<gene>
    <name evidence="1" type="ORF">Ga0061065_105163</name>
</gene>
<evidence type="ECO:0008006" key="3">
    <source>
        <dbReference type="Google" id="ProtNLM"/>
    </source>
</evidence>
<dbReference type="STRING" id="1137284.GCA_001418205_01930"/>
<proteinExistence type="predicted"/>